<organism evidence="4">
    <name type="scientific">Echinostoma caproni</name>
    <dbReference type="NCBI Taxonomy" id="27848"/>
    <lineage>
        <taxon>Eukaryota</taxon>
        <taxon>Metazoa</taxon>
        <taxon>Spiralia</taxon>
        <taxon>Lophotrochozoa</taxon>
        <taxon>Platyhelminthes</taxon>
        <taxon>Trematoda</taxon>
        <taxon>Digenea</taxon>
        <taxon>Plagiorchiida</taxon>
        <taxon>Echinostomata</taxon>
        <taxon>Echinostomatoidea</taxon>
        <taxon>Echinostomatidae</taxon>
        <taxon>Echinostoma</taxon>
    </lineage>
</organism>
<dbReference type="WBParaSite" id="ECPE_0001234001-mRNA-1">
    <property type="protein sequence ID" value="ECPE_0001234001-mRNA-1"/>
    <property type="gene ID" value="ECPE_0001234001"/>
</dbReference>
<dbReference type="AlphaFoldDB" id="A0A183AZB9"/>
<evidence type="ECO:0000256" key="1">
    <source>
        <dbReference type="SAM" id="MobiDB-lite"/>
    </source>
</evidence>
<reference evidence="4" key="1">
    <citation type="submission" date="2016-06" db="UniProtKB">
        <authorList>
            <consortium name="WormBaseParasite"/>
        </authorList>
    </citation>
    <scope>IDENTIFICATION</scope>
</reference>
<evidence type="ECO:0000313" key="4">
    <source>
        <dbReference type="WBParaSite" id="ECPE_0001234001-mRNA-1"/>
    </source>
</evidence>
<gene>
    <name evidence="2" type="ORF">ECPE_LOCUS12304</name>
</gene>
<proteinExistence type="predicted"/>
<name>A0A183AZB9_9TREM</name>
<sequence>GFSYVAQSVCEDFARDAVADTSSTSRRRHHGDRAALSAGRLRRLGGVPCLWSSKTDTHHRNGHSNHPGPIVHRTGLDPVTATNGILNKIQLHAHAVCTGHKTENGFVRPSTGTRLVKPEPPLLPSASQATLVGRNSDQEMDSEIPCNMAGPGVDELEEEENVPGAKQIQQSNGCSFYIPPHPPERSTTKDVVSFDFTAGPVNVDKSNAFQGYPIPLTHSASGNQLRIGRPTQGAGTITSIPQPAHRSTVDLKSYGYQNKSITGHLPGRFNHSTDHLGALHSGTGINRRPLATQQPVPSINAHKAPSLAASRTDVSPVSNGSHGINGVVGTNAAAGSISPHQNGASKCSVM</sequence>
<feature type="region of interest" description="Disordered" evidence="1">
    <location>
        <begin position="104"/>
        <end position="124"/>
    </location>
</feature>
<evidence type="ECO:0000313" key="3">
    <source>
        <dbReference type="Proteomes" id="UP000272942"/>
    </source>
</evidence>
<protein>
    <submittedName>
        <fullName evidence="4">NYAP_N domain-containing protein</fullName>
    </submittedName>
</protein>
<keyword evidence="3" id="KW-1185">Reference proteome</keyword>
<reference evidence="2 3" key="2">
    <citation type="submission" date="2018-11" db="EMBL/GenBank/DDBJ databases">
        <authorList>
            <consortium name="Pathogen Informatics"/>
        </authorList>
    </citation>
    <scope>NUCLEOTIDE SEQUENCE [LARGE SCALE GENOMIC DNA]</scope>
    <source>
        <strain evidence="2 3">Egypt</strain>
    </source>
</reference>
<dbReference type="EMBL" id="UZAN01052597">
    <property type="protein sequence ID" value="VDP89576.1"/>
    <property type="molecule type" value="Genomic_DNA"/>
</dbReference>
<accession>A0A183AZB9</accession>
<dbReference type="Proteomes" id="UP000272942">
    <property type="component" value="Unassembled WGS sequence"/>
</dbReference>
<evidence type="ECO:0000313" key="2">
    <source>
        <dbReference type="EMBL" id="VDP89576.1"/>
    </source>
</evidence>